<keyword evidence="5" id="KW-0732">Signal</keyword>
<feature type="domain" description="Carbohydrate kinase PfkB" evidence="6">
    <location>
        <begin position="76"/>
        <end position="334"/>
    </location>
</feature>
<dbReference type="GO" id="GO:0016301">
    <property type="term" value="F:kinase activity"/>
    <property type="evidence" value="ECO:0007669"/>
    <property type="project" value="UniProtKB-KW"/>
</dbReference>
<organism evidence="7 8">
    <name type="scientific">Estrella lausannensis</name>
    <dbReference type="NCBI Taxonomy" id="483423"/>
    <lineage>
        <taxon>Bacteria</taxon>
        <taxon>Pseudomonadati</taxon>
        <taxon>Chlamydiota</taxon>
        <taxon>Chlamydiia</taxon>
        <taxon>Parachlamydiales</taxon>
        <taxon>Candidatus Criblamydiaceae</taxon>
        <taxon>Estrella</taxon>
    </lineage>
</organism>
<protein>
    <submittedName>
        <fullName evidence="7">Carbohydrate kinase</fullName>
    </submittedName>
</protein>
<dbReference type="Pfam" id="PF00294">
    <property type="entry name" value="PfkB"/>
    <property type="match status" value="1"/>
</dbReference>
<dbReference type="CDD" id="cd01168">
    <property type="entry name" value="adenosine_kinase"/>
    <property type="match status" value="1"/>
</dbReference>
<dbReference type="InterPro" id="IPR002139">
    <property type="entry name" value="Ribo/fructo_kinase"/>
</dbReference>
<feature type="signal peptide" evidence="5">
    <location>
        <begin position="1"/>
        <end position="23"/>
    </location>
</feature>
<evidence type="ECO:0000313" key="7">
    <source>
        <dbReference type="EMBL" id="CRX38710.1"/>
    </source>
</evidence>
<accession>A0A0H5E629</accession>
<keyword evidence="3 4" id="KW-0418">Kinase</keyword>
<proteinExistence type="inferred from homology"/>
<evidence type="ECO:0000259" key="6">
    <source>
        <dbReference type="Pfam" id="PF00294"/>
    </source>
</evidence>
<evidence type="ECO:0000256" key="4">
    <source>
        <dbReference type="RuleBase" id="RU003704"/>
    </source>
</evidence>
<comment type="similarity">
    <text evidence="1 4">Belongs to the carbohydrate kinase PfkB family.</text>
</comment>
<feature type="chain" id="PRO_5005218738" evidence="5">
    <location>
        <begin position="24"/>
        <end position="357"/>
    </location>
</feature>
<dbReference type="AlphaFoldDB" id="A0A0H5E629"/>
<evidence type="ECO:0000256" key="3">
    <source>
        <dbReference type="ARBA" id="ARBA00022777"/>
    </source>
</evidence>
<sequence>MSKHSLLTKFVLSCLLLITTAYGKESTNVLGVGAAIVDYLIEVEDDYLFTISGSKGGCELIDYKNFKKILHDNQDRPIRTATGGSGANTVKGLARLNIQSALLGKIGHDEEGMFFLNRVVQMGVIPMLIPCNLQTQQVICLITPDKQRTMRCYLGAGGQFKEADLNKGFFLGFNHVHIEGYALRNGKLVEESLKMAKECGCTTSFDLGCYELAEEFKERILERVLPLVDIVFANKDESFHLTGKFPKAACEDLLAICPTAVVLVGKDGCYVGEKGIVKHCPTNAVSMLDSTGAGDLFASGFLYGYLKGYEGTLSARIGNFLGGSVVQVIGAEIPDERWPGIIREINRIESEGHSLFR</sequence>
<keyword evidence="2 4" id="KW-0808">Transferase</keyword>
<evidence type="ECO:0000256" key="1">
    <source>
        <dbReference type="ARBA" id="ARBA00010688"/>
    </source>
</evidence>
<gene>
    <name evidence="7" type="ORF">ELAC_1374</name>
</gene>
<dbReference type="OrthoDB" id="9775849at2"/>
<evidence type="ECO:0000313" key="8">
    <source>
        <dbReference type="Proteomes" id="UP000220251"/>
    </source>
</evidence>
<reference evidence="8" key="1">
    <citation type="submission" date="2015-06" db="EMBL/GenBank/DDBJ databases">
        <authorList>
            <person name="Bertelli C."/>
        </authorList>
    </citation>
    <scope>NUCLEOTIDE SEQUENCE [LARGE SCALE GENOMIC DNA]</scope>
    <source>
        <strain evidence="8">CRIB-30</strain>
    </source>
</reference>
<dbReference type="PROSITE" id="PS00584">
    <property type="entry name" value="PFKB_KINASES_2"/>
    <property type="match status" value="1"/>
</dbReference>
<evidence type="ECO:0000256" key="5">
    <source>
        <dbReference type="SAM" id="SignalP"/>
    </source>
</evidence>
<dbReference type="InterPro" id="IPR052700">
    <property type="entry name" value="Carb_kinase_PfkB-like"/>
</dbReference>
<name>A0A0H5E629_9BACT</name>
<evidence type="ECO:0000256" key="2">
    <source>
        <dbReference type="ARBA" id="ARBA00022679"/>
    </source>
</evidence>
<dbReference type="Gene3D" id="3.40.1190.20">
    <property type="match status" value="1"/>
</dbReference>
<keyword evidence="8" id="KW-1185">Reference proteome</keyword>
<dbReference type="InterPro" id="IPR002173">
    <property type="entry name" value="Carboh/pur_kinase_PfkB_CS"/>
</dbReference>
<dbReference type="PRINTS" id="PR00990">
    <property type="entry name" value="RIBOKINASE"/>
</dbReference>
<dbReference type="RefSeq" id="WP_098038575.1">
    <property type="nucleotide sequence ID" value="NZ_CWGJ01000018.1"/>
</dbReference>
<dbReference type="EMBL" id="CWGJ01000018">
    <property type="protein sequence ID" value="CRX38710.1"/>
    <property type="molecule type" value="Genomic_DNA"/>
</dbReference>
<dbReference type="PANTHER" id="PTHR43320">
    <property type="entry name" value="SUGAR KINASE"/>
    <property type="match status" value="1"/>
</dbReference>
<dbReference type="InterPro" id="IPR011611">
    <property type="entry name" value="PfkB_dom"/>
</dbReference>
<dbReference type="Proteomes" id="UP000220251">
    <property type="component" value="Unassembled WGS sequence"/>
</dbReference>
<dbReference type="SUPFAM" id="SSF53613">
    <property type="entry name" value="Ribokinase-like"/>
    <property type="match status" value="1"/>
</dbReference>
<dbReference type="PANTHER" id="PTHR43320:SF3">
    <property type="entry name" value="CARBOHYDRATE KINASE PFKB DOMAIN-CONTAINING PROTEIN"/>
    <property type="match status" value="1"/>
</dbReference>
<dbReference type="InterPro" id="IPR029056">
    <property type="entry name" value="Ribokinase-like"/>
</dbReference>